<dbReference type="GO" id="GO:0008270">
    <property type="term" value="F:zinc ion binding"/>
    <property type="evidence" value="ECO:0007669"/>
    <property type="project" value="InterPro"/>
</dbReference>
<dbReference type="CDD" id="cd08254">
    <property type="entry name" value="hydroxyacyl_CoA_DH"/>
    <property type="match status" value="1"/>
</dbReference>
<dbReference type="Pfam" id="PF08240">
    <property type="entry name" value="ADH_N"/>
    <property type="match status" value="1"/>
</dbReference>
<keyword evidence="3 6" id="KW-0479">Metal-binding</keyword>
<name>A0A9Q8PLC1_PASFU</name>
<evidence type="ECO:0000313" key="8">
    <source>
        <dbReference type="EMBL" id="UJO24636.1"/>
    </source>
</evidence>
<dbReference type="EMBL" id="CP090174">
    <property type="protein sequence ID" value="UJO24636.1"/>
    <property type="molecule type" value="Genomic_DNA"/>
</dbReference>
<evidence type="ECO:0000256" key="2">
    <source>
        <dbReference type="ARBA" id="ARBA00008072"/>
    </source>
</evidence>
<comment type="similarity">
    <text evidence="2 6">Belongs to the zinc-containing alcohol dehydrogenase family.</text>
</comment>
<dbReference type="GO" id="GO:0005737">
    <property type="term" value="C:cytoplasm"/>
    <property type="evidence" value="ECO:0007669"/>
    <property type="project" value="TreeGrafter"/>
</dbReference>
<reference evidence="8" key="2">
    <citation type="journal article" date="2022" name="Microb. Genom.">
        <title>A chromosome-scale genome assembly of the tomato pathogen Cladosporium fulvum reveals a compartmentalized genome architecture and the presence of a dispensable chromosome.</title>
        <authorList>
            <person name="Zaccaron A.Z."/>
            <person name="Chen L.H."/>
            <person name="Samaras A."/>
            <person name="Stergiopoulos I."/>
        </authorList>
    </citation>
    <scope>NUCLEOTIDE SEQUENCE</scope>
    <source>
        <strain evidence="8">Race5_Kim</strain>
    </source>
</reference>
<evidence type="ECO:0000259" key="7">
    <source>
        <dbReference type="SMART" id="SM00829"/>
    </source>
</evidence>
<dbReference type="PROSITE" id="PS00059">
    <property type="entry name" value="ADH_ZINC"/>
    <property type="match status" value="1"/>
</dbReference>
<dbReference type="InterPro" id="IPR036291">
    <property type="entry name" value="NAD(P)-bd_dom_sf"/>
</dbReference>
<dbReference type="PANTHER" id="PTHR42940:SF8">
    <property type="entry name" value="VACUOLAR PROTEIN SORTING-ASSOCIATED PROTEIN 11"/>
    <property type="match status" value="1"/>
</dbReference>
<accession>A0A9Q8PLC1</accession>
<dbReference type="Gene3D" id="3.40.50.720">
    <property type="entry name" value="NAD(P)-binding Rossmann-like Domain"/>
    <property type="match status" value="1"/>
</dbReference>
<dbReference type="Gene3D" id="3.90.180.10">
    <property type="entry name" value="Medium-chain alcohol dehydrogenases, catalytic domain"/>
    <property type="match status" value="1"/>
</dbReference>
<dbReference type="GO" id="GO:0004022">
    <property type="term" value="F:alcohol dehydrogenase (NAD+) activity"/>
    <property type="evidence" value="ECO:0007669"/>
    <property type="project" value="TreeGrafter"/>
</dbReference>
<dbReference type="Proteomes" id="UP000756132">
    <property type="component" value="Chromosome 12"/>
</dbReference>
<evidence type="ECO:0000256" key="6">
    <source>
        <dbReference type="RuleBase" id="RU361277"/>
    </source>
</evidence>
<dbReference type="SUPFAM" id="SSF51735">
    <property type="entry name" value="NAD(P)-binding Rossmann-fold domains"/>
    <property type="match status" value="1"/>
</dbReference>
<evidence type="ECO:0000256" key="4">
    <source>
        <dbReference type="ARBA" id="ARBA00022833"/>
    </source>
</evidence>
<evidence type="ECO:0000256" key="3">
    <source>
        <dbReference type="ARBA" id="ARBA00022723"/>
    </source>
</evidence>
<sequence>MAASIPKTMQAWRYRFENTEPHLAEAPVPVPAADGLLVKVLAMGVCHSDCTLLGMNEPILGMRPEFTMGHEACGEIVQLGSDVDKSAFAIGDKIVMLIIPGCGKQTCPDCSRGFTTICRSPDSGNYGLGISDGFFAEYVTVAQRAAVKVPEGLDLASAAVSADAVLTAYQAIKDTGNPQPDHTIAIFGLGGVGLNGLQTALHMGVKNLLVADKRQASLDEAIKLGVPKSHTFLVGEGTPIEQYVAEQQLQVDMAFDFAGHEQTFQAAQMVVRNAGTIVLVGLFSPTVPLIPLVSVLKAVTIKCHYNGDIKGLRECLELVGKGVLKPVVETGSIRDLPRVLKDLDEGRVRNRMVLLPDWKE</sequence>
<dbReference type="InterPro" id="IPR013154">
    <property type="entry name" value="ADH-like_N"/>
</dbReference>
<gene>
    <name evidence="8" type="ORF">CLAFUR5_13991</name>
</gene>
<dbReference type="InterPro" id="IPR013149">
    <property type="entry name" value="ADH-like_C"/>
</dbReference>
<dbReference type="InterPro" id="IPR002328">
    <property type="entry name" value="ADH_Zn_CS"/>
</dbReference>
<reference evidence="8" key="1">
    <citation type="submission" date="2021-12" db="EMBL/GenBank/DDBJ databases">
        <authorList>
            <person name="Zaccaron A."/>
            <person name="Stergiopoulos I."/>
        </authorList>
    </citation>
    <scope>NUCLEOTIDE SEQUENCE</scope>
    <source>
        <strain evidence="8">Race5_Kim</strain>
    </source>
</reference>
<protein>
    <submittedName>
        <fullName evidence="8">Alcohol dehydrogenase</fullName>
    </submittedName>
</protein>
<proteinExistence type="inferred from homology"/>
<comment type="cofactor">
    <cofactor evidence="1 6">
        <name>Zn(2+)</name>
        <dbReference type="ChEBI" id="CHEBI:29105"/>
    </cofactor>
</comment>
<dbReference type="KEGG" id="ffu:CLAFUR5_13991"/>
<dbReference type="OrthoDB" id="1879366at2759"/>
<keyword evidence="4 6" id="KW-0862">Zinc</keyword>
<dbReference type="AlphaFoldDB" id="A0A9Q8PLC1"/>
<dbReference type="RefSeq" id="XP_047769002.1">
    <property type="nucleotide sequence ID" value="XM_047913139.1"/>
</dbReference>
<dbReference type="GeneID" id="71993869"/>
<dbReference type="SMART" id="SM00829">
    <property type="entry name" value="PKS_ER"/>
    <property type="match status" value="1"/>
</dbReference>
<evidence type="ECO:0000313" key="9">
    <source>
        <dbReference type="Proteomes" id="UP000756132"/>
    </source>
</evidence>
<dbReference type="PANTHER" id="PTHR42940">
    <property type="entry name" value="ALCOHOL DEHYDROGENASE 1-RELATED"/>
    <property type="match status" value="1"/>
</dbReference>
<dbReference type="InterPro" id="IPR011032">
    <property type="entry name" value="GroES-like_sf"/>
</dbReference>
<organism evidence="8 9">
    <name type="scientific">Passalora fulva</name>
    <name type="common">Tomato leaf mold</name>
    <name type="synonym">Cladosporium fulvum</name>
    <dbReference type="NCBI Taxonomy" id="5499"/>
    <lineage>
        <taxon>Eukaryota</taxon>
        <taxon>Fungi</taxon>
        <taxon>Dikarya</taxon>
        <taxon>Ascomycota</taxon>
        <taxon>Pezizomycotina</taxon>
        <taxon>Dothideomycetes</taxon>
        <taxon>Dothideomycetidae</taxon>
        <taxon>Mycosphaerellales</taxon>
        <taxon>Mycosphaerellaceae</taxon>
        <taxon>Fulvia</taxon>
    </lineage>
</organism>
<dbReference type="InterPro" id="IPR020843">
    <property type="entry name" value="ER"/>
</dbReference>
<evidence type="ECO:0000256" key="1">
    <source>
        <dbReference type="ARBA" id="ARBA00001947"/>
    </source>
</evidence>
<feature type="domain" description="Enoyl reductase (ER)" evidence="7">
    <location>
        <begin position="18"/>
        <end position="354"/>
    </location>
</feature>
<keyword evidence="5" id="KW-0560">Oxidoreductase</keyword>
<dbReference type="Pfam" id="PF00107">
    <property type="entry name" value="ADH_zinc_N"/>
    <property type="match status" value="1"/>
</dbReference>
<keyword evidence="9" id="KW-1185">Reference proteome</keyword>
<evidence type="ECO:0000256" key="5">
    <source>
        <dbReference type="ARBA" id="ARBA00023002"/>
    </source>
</evidence>
<dbReference type="SUPFAM" id="SSF50129">
    <property type="entry name" value="GroES-like"/>
    <property type="match status" value="1"/>
</dbReference>